<feature type="compositionally biased region" description="Gly residues" evidence="1">
    <location>
        <begin position="132"/>
        <end position="144"/>
    </location>
</feature>
<dbReference type="PATRIC" id="fig|1297742.4.peg.7289"/>
<dbReference type="InterPro" id="IPR008912">
    <property type="entry name" value="Uncharacterised_CoxE"/>
</dbReference>
<name>A0A0H4XPF5_9BACT</name>
<dbReference type="KEGG" id="mym:A176_007169"/>
<protein>
    <submittedName>
        <fullName evidence="2">Thioredoxin reductase</fullName>
    </submittedName>
</protein>
<dbReference type="PANTHER" id="PTHR39338:SF7">
    <property type="entry name" value="BLL6692 PROTEIN"/>
    <property type="match status" value="1"/>
</dbReference>
<dbReference type="RefSeq" id="WP_002638121.1">
    <property type="nucleotide sequence ID" value="NZ_CP012109.1"/>
</dbReference>
<organism evidence="2 3">
    <name type="scientific">Pseudomyxococcus hansupus</name>
    <dbReference type="NCBI Taxonomy" id="1297742"/>
    <lineage>
        <taxon>Bacteria</taxon>
        <taxon>Pseudomonadati</taxon>
        <taxon>Myxococcota</taxon>
        <taxon>Myxococcia</taxon>
        <taxon>Myxococcales</taxon>
        <taxon>Cystobacterineae</taxon>
        <taxon>Myxococcaceae</taxon>
        <taxon>Pseudomyxococcus</taxon>
    </lineage>
</organism>
<dbReference type="Pfam" id="PF05762">
    <property type="entry name" value="VWA_CoxE"/>
    <property type="match status" value="1"/>
</dbReference>
<reference evidence="2 3" key="1">
    <citation type="journal article" date="2016" name="PLoS ONE">
        <title>Complete Genome Sequence and Comparative Genomics of a Novel Myxobacterium Myxococcus hansupus.</title>
        <authorList>
            <person name="Sharma G."/>
            <person name="Narwani T."/>
            <person name="Subramanian S."/>
        </authorList>
    </citation>
    <scope>NUCLEOTIDE SEQUENCE [LARGE SCALE GENOMIC DNA]</scope>
    <source>
        <strain evidence="3">mixupus</strain>
    </source>
</reference>
<gene>
    <name evidence="2" type="ORF">A176_007169</name>
</gene>
<dbReference type="PANTHER" id="PTHR39338">
    <property type="entry name" value="BLL5662 PROTEIN-RELATED"/>
    <property type="match status" value="1"/>
</dbReference>
<sequence length="402" mass="44568">MFLPFFYELRRRGLKVGAQEALALAGALRAGLHDSHLDGFYHVARALLVHSETQLDAFDQAFLAHFQGVETASLELTQELLNWLEDARERPDLSPEEIALLEQLDPEEIRRMLEERLREQKERHDGGNRWVGTGGTSPFGNNGFGREGIRVGGGAGNRQGRALMQAGARKYAGYRDDVVLDTRQMAVALRKLRAFARDGAPDELDVDESIAATARNAGELEVVTRPPRRPNTRVVLAMDVGGSMDPYAALVSRLFSVASQATHFKELRTYYFHNCVYGKLYATPQLTGGITVPDLVAQVGRHHKLVVVGDASMAPYELSIRTDANGHFKSDGVEGLTWLMQLAQHFERNVWLNPEPMGTWRTGTISVIARIFPMFALTVEGLGEAVAHLTRGRTVRGLAARR</sequence>
<dbReference type="Proteomes" id="UP000009026">
    <property type="component" value="Chromosome"/>
</dbReference>
<feature type="region of interest" description="Disordered" evidence="1">
    <location>
        <begin position="119"/>
        <end position="144"/>
    </location>
</feature>
<accession>A0A0H4XPF5</accession>
<keyword evidence="3" id="KW-1185">Reference proteome</keyword>
<evidence type="ECO:0000256" key="1">
    <source>
        <dbReference type="SAM" id="MobiDB-lite"/>
    </source>
</evidence>
<dbReference type="eggNOG" id="COG3825">
    <property type="taxonomic scope" value="Bacteria"/>
</dbReference>
<evidence type="ECO:0000313" key="3">
    <source>
        <dbReference type="Proteomes" id="UP000009026"/>
    </source>
</evidence>
<proteinExistence type="predicted"/>
<evidence type="ECO:0000313" key="2">
    <source>
        <dbReference type="EMBL" id="AKQ70257.1"/>
    </source>
</evidence>
<dbReference type="STRING" id="1297742.A176_007169"/>
<dbReference type="OrthoDB" id="9764216at2"/>
<dbReference type="EMBL" id="CP012109">
    <property type="protein sequence ID" value="AKQ70257.1"/>
    <property type="molecule type" value="Genomic_DNA"/>
</dbReference>
<dbReference type="AlphaFoldDB" id="A0A0H4XPF5"/>